<feature type="signal peptide" evidence="4">
    <location>
        <begin position="1"/>
        <end position="24"/>
    </location>
</feature>
<gene>
    <name evidence="5" type="ORF">SAMN04244571_04433</name>
</gene>
<dbReference type="PANTHER" id="PTHR34596:SF2">
    <property type="entry name" value="CHITOPORIN"/>
    <property type="match status" value="1"/>
</dbReference>
<keyword evidence="2" id="KW-0813">Transport</keyword>
<keyword evidence="3 4" id="KW-0732">Signal</keyword>
<evidence type="ECO:0000313" key="5">
    <source>
        <dbReference type="EMBL" id="SFB62638.1"/>
    </source>
</evidence>
<protein>
    <submittedName>
        <fullName evidence="5">Outer membrane porin, OprD family</fullName>
    </submittedName>
</protein>
<dbReference type="PANTHER" id="PTHR34596">
    <property type="entry name" value="CHITOPORIN"/>
    <property type="match status" value="1"/>
</dbReference>
<dbReference type="EMBL" id="FOKJ01000131">
    <property type="protein sequence ID" value="SFB62638.1"/>
    <property type="molecule type" value="Genomic_DNA"/>
</dbReference>
<dbReference type="InterPro" id="IPR023614">
    <property type="entry name" value="Porin_dom_sf"/>
</dbReference>
<sequence length="218" mass="23682">MYKRLTSGLTLSCLSLLPAGYASSQGFFEDSKASLNLRNFYINQDVRNEDRGRVEEWGQAFVLDYRSGFTEGPVGFGLDLLGQYALRLDAGGDADKPIGEVKRRPGSVFPLESNGKATRDFSRLGVTAKMRFSKTVAHVGTLMPKLPVVSYSDGRLLPQTFQGAQITSNEIKDLTLIAGKLEHSTDRNSSNSDSLSIAGANSGSKAQFSNEFYYGGAD</sequence>
<evidence type="ECO:0000313" key="6">
    <source>
        <dbReference type="Proteomes" id="UP000198861"/>
    </source>
</evidence>
<accession>A0A1I1CP19</accession>
<dbReference type="Gene3D" id="2.40.160.10">
    <property type="entry name" value="Porin"/>
    <property type="match status" value="1"/>
</dbReference>
<dbReference type="Proteomes" id="UP000198861">
    <property type="component" value="Unassembled WGS sequence"/>
</dbReference>
<evidence type="ECO:0000256" key="4">
    <source>
        <dbReference type="SAM" id="SignalP"/>
    </source>
</evidence>
<feature type="chain" id="PRO_5046607849" evidence="4">
    <location>
        <begin position="25"/>
        <end position="218"/>
    </location>
</feature>
<proteinExistence type="inferred from homology"/>
<reference evidence="5 6" key="1">
    <citation type="submission" date="2016-10" db="EMBL/GenBank/DDBJ databases">
        <authorList>
            <person name="Varghese N."/>
            <person name="Submissions S."/>
        </authorList>
    </citation>
    <scope>NUCLEOTIDE SEQUENCE [LARGE SCALE GENOMIC DNA]</scope>
    <source>
        <strain evidence="5 6">DSM 282</strain>
    </source>
</reference>
<evidence type="ECO:0000256" key="1">
    <source>
        <dbReference type="ARBA" id="ARBA00009075"/>
    </source>
</evidence>
<organism evidence="5 6">
    <name type="scientific">Azotobacter beijerinckii</name>
    <dbReference type="NCBI Taxonomy" id="170623"/>
    <lineage>
        <taxon>Bacteria</taxon>
        <taxon>Pseudomonadati</taxon>
        <taxon>Pseudomonadota</taxon>
        <taxon>Gammaproteobacteria</taxon>
        <taxon>Pseudomonadales</taxon>
        <taxon>Pseudomonadaceae</taxon>
        <taxon>Azotobacter</taxon>
    </lineage>
</organism>
<keyword evidence="6" id="KW-1185">Reference proteome</keyword>
<comment type="caution">
    <text evidence="5">The sequence shown here is derived from an EMBL/GenBank/DDBJ whole genome shotgun (WGS) entry which is preliminary data.</text>
</comment>
<dbReference type="InterPro" id="IPR005318">
    <property type="entry name" value="OM_porin_bac"/>
</dbReference>
<evidence type="ECO:0000256" key="2">
    <source>
        <dbReference type="ARBA" id="ARBA00022448"/>
    </source>
</evidence>
<dbReference type="Pfam" id="PF03573">
    <property type="entry name" value="OprD"/>
    <property type="match status" value="1"/>
</dbReference>
<name>A0A1I1CP19_9GAMM</name>
<evidence type="ECO:0000256" key="3">
    <source>
        <dbReference type="ARBA" id="ARBA00022729"/>
    </source>
</evidence>
<comment type="similarity">
    <text evidence="1">Belongs to the outer membrane porin (Opr) (TC 1.B.25) family.</text>
</comment>